<dbReference type="OrthoDB" id="8563100at2"/>
<protein>
    <submittedName>
        <fullName evidence="2">Uncharacterized protein</fullName>
    </submittedName>
</protein>
<dbReference type="RefSeq" id="WP_093428538.1">
    <property type="nucleotide sequence ID" value="NZ_FOMJ01000006.1"/>
</dbReference>
<feature type="region of interest" description="Disordered" evidence="1">
    <location>
        <begin position="72"/>
        <end position="117"/>
    </location>
</feature>
<proteinExistence type="predicted"/>
<dbReference type="AlphaFoldDB" id="A0A1I1TIU5"/>
<evidence type="ECO:0000256" key="1">
    <source>
        <dbReference type="SAM" id="MobiDB-lite"/>
    </source>
</evidence>
<dbReference type="STRING" id="1123397.SAMN05660831_01907"/>
<dbReference type="Proteomes" id="UP000198611">
    <property type="component" value="Unassembled WGS sequence"/>
</dbReference>
<accession>A0A1I1TIU5</accession>
<evidence type="ECO:0000313" key="2">
    <source>
        <dbReference type="EMBL" id="SFD58447.1"/>
    </source>
</evidence>
<evidence type="ECO:0000313" key="3">
    <source>
        <dbReference type="Proteomes" id="UP000198611"/>
    </source>
</evidence>
<dbReference type="EMBL" id="FOMJ01000006">
    <property type="protein sequence ID" value="SFD58447.1"/>
    <property type="molecule type" value="Genomic_DNA"/>
</dbReference>
<feature type="compositionally biased region" description="Low complexity" evidence="1">
    <location>
        <begin position="72"/>
        <end position="83"/>
    </location>
</feature>
<name>A0A1I1TIU5_9GAMM</name>
<keyword evidence="3" id="KW-1185">Reference proteome</keyword>
<sequence>MTDKPNLHPSIVSMVSLGASIAANHPSMGLCQVSKLRELGIPEHQIDTVIEVARHIRDEAGDKLDAAFDAEAGTPAAEATTGSEAGGCCGPAEPEPEPAADSEGGCCGTTASGQSCC</sequence>
<organism evidence="2 3">
    <name type="scientific">Thiohalospira halophila DSM 15071</name>
    <dbReference type="NCBI Taxonomy" id="1123397"/>
    <lineage>
        <taxon>Bacteria</taxon>
        <taxon>Pseudomonadati</taxon>
        <taxon>Pseudomonadota</taxon>
        <taxon>Gammaproteobacteria</taxon>
        <taxon>Thiohalospirales</taxon>
        <taxon>Thiohalospiraceae</taxon>
        <taxon>Thiohalospira</taxon>
    </lineage>
</organism>
<gene>
    <name evidence="2" type="ORF">SAMN05660831_01907</name>
</gene>
<reference evidence="2 3" key="1">
    <citation type="submission" date="2016-10" db="EMBL/GenBank/DDBJ databases">
        <authorList>
            <person name="de Groot N.N."/>
        </authorList>
    </citation>
    <scope>NUCLEOTIDE SEQUENCE [LARGE SCALE GENOMIC DNA]</scope>
    <source>
        <strain evidence="2 3">HL3</strain>
    </source>
</reference>